<protein>
    <submittedName>
        <fullName evidence="3">Universal stress protein</fullName>
    </submittedName>
</protein>
<dbReference type="PIRSF" id="PIRSF006276">
    <property type="entry name" value="UspA"/>
    <property type="match status" value="1"/>
</dbReference>
<name>A0A7J9SHV9_9EURY</name>
<dbReference type="PANTHER" id="PTHR46268:SF6">
    <property type="entry name" value="UNIVERSAL STRESS PROTEIN UP12"/>
    <property type="match status" value="1"/>
</dbReference>
<dbReference type="CDD" id="cd00293">
    <property type="entry name" value="USP-like"/>
    <property type="match status" value="1"/>
</dbReference>
<organism evidence="3 4">
    <name type="scientific">Halobellus ruber</name>
    <dbReference type="NCBI Taxonomy" id="2761102"/>
    <lineage>
        <taxon>Archaea</taxon>
        <taxon>Methanobacteriati</taxon>
        <taxon>Methanobacteriota</taxon>
        <taxon>Stenosarchaea group</taxon>
        <taxon>Halobacteria</taxon>
        <taxon>Halobacteriales</taxon>
        <taxon>Haloferacaceae</taxon>
        <taxon>Halobellus</taxon>
    </lineage>
</organism>
<proteinExistence type="inferred from homology"/>
<evidence type="ECO:0000259" key="2">
    <source>
        <dbReference type="Pfam" id="PF00582"/>
    </source>
</evidence>
<dbReference type="PANTHER" id="PTHR46268">
    <property type="entry name" value="STRESS RESPONSE PROTEIN NHAX"/>
    <property type="match status" value="1"/>
</dbReference>
<dbReference type="Pfam" id="PF00582">
    <property type="entry name" value="Usp"/>
    <property type="match status" value="1"/>
</dbReference>
<dbReference type="AlphaFoldDB" id="A0A7J9SHV9"/>
<feature type="domain" description="UspA" evidence="2">
    <location>
        <begin position="1"/>
        <end position="139"/>
    </location>
</feature>
<evidence type="ECO:0000313" key="3">
    <source>
        <dbReference type="EMBL" id="MBB6646072.1"/>
    </source>
</evidence>
<dbReference type="EMBL" id="JACKXD010000002">
    <property type="protein sequence ID" value="MBB6646072.1"/>
    <property type="molecule type" value="Genomic_DNA"/>
</dbReference>
<sequence>MYDRVLVTTDGSTASEGAIEHAIDLAEQYGATLHALYVVDSAAYASLEMAADVVADELRSEGSEVVGAIADRAADAGVTTETAIETGVVHRTIVDYADREGIDLVVMGTHGRTGVDRFLLGSVAEKVVRTADAPVMTVRSNAGADDGDTAE</sequence>
<evidence type="ECO:0000313" key="4">
    <source>
        <dbReference type="Proteomes" id="UP000546257"/>
    </source>
</evidence>
<dbReference type="SUPFAM" id="SSF52402">
    <property type="entry name" value="Adenine nucleotide alpha hydrolases-like"/>
    <property type="match status" value="1"/>
</dbReference>
<dbReference type="Proteomes" id="UP000546257">
    <property type="component" value="Unassembled WGS sequence"/>
</dbReference>
<dbReference type="InterPro" id="IPR006016">
    <property type="entry name" value="UspA"/>
</dbReference>
<gene>
    <name evidence="3" type="ORF">H5V44_07190</name>
</gene>
<comment type="caution">
    <text evidence="3">The sequence shown here is derived from an EMBL/GenBank/DDBJ whole genome shotgun (WGS) entry which is preliminary data.</text>
</comment>
<dbReference type="PRINTS" id="PR01438">
    <property type="entry name" value="UNVRSLSTRESS"/>
</dbReference>
<keyword evidence="4" id="KW-1185">Reference proteome</keyword>
<reference evidence="3 4" key="1">
    <citation type="submission" date="2020-08" db="EMBL/GenBank/DDBJ databases">
        <authorList>
            <person name="Seo M.-J."/>
        </authorList>
    </citation>
    <scope>NUCLEOTIDE SEQUENCE [LARGE SCALE GENOMIC DNA]</scope>
    <source>
        <strain evidence="3 4">MBLA0160</strain>
    </source>
</reference>
<comment type="similarity">
    <text evidence="1">Belongs to the universal stress protein A family.</text>
</comment>
<dbReference type="RefSeq" id="WP_185192427.1">
    <property type="nucleotide sequence ID" value="NZ_JACKXD010000002.1"/>
</dbReference>
<accession>A0A7J9SHV9</accession>
<dbReference type="InterPro" id="IPR006015">
    <property type="entry name" value="Universal_stress_UspA"/>
</dbReference>
<dbReference type="InterPro" id="IPR014729">
    <property type="entry name" value="Rossmann-like_a/b/a_fold"/>
</dbReference>
<dbReference type="Gene3D" id="3.40.50.620">
    <property type="entry name" value="HUPs"/>
    <property type="match status" value="1"/>
</dbReference>
<evidence type="ECO:0000256" key="1">
    <source>
        <dbReference type="ARBA" id="ARBA00008791"/>
    </source>
</evidence>